<accession>A0A5K7X8T3</accession>
<keyword evidence="1" id="KW-0472">Membrane</keyword>
<keyword evidence="1" id="KW-0812">Transmembrane</keyword>
<dbReference type="Proteomes" id="UP000326837">
    <property type="component" value="Chromosome"/>
</dbReference>
<name>A0A5K7X8T3_9BACT</name>
<evidence type="ECO:0000256" key="1">
    <source>
        <dbReference type="SAM" id="Phobius"/>
    </source>
</evidence>
<reference evidence="3" key="1">
    <citation type="submission" date="2019-10" db="EMBL/GenBank/DDBJ databases">
        <title>Lacipirellula parvula gen. nov., sp. nov., representing a lineage of planctomycetes widespread in freshwater anoxic habitats, and description of the family Lacipirellulaceae.</title>
        <authorList>
            <person name="Dedysh S.N."/>
            <person name="Kulichevskaya I.S."/>
            <person name="Beletsky A.V."/>
            <person name="Rakitin A.L."/>
            <person name="Mardanov A.V."/>
            <person name="Ivanova A.A."/>
            <person name="Saltykova V.X."/>
            <person name="Rijpstra W.I.C."/>
            <person name="Sinninghe Damste J.S."/>
            <person name="Ravin N.V."/>
        </authorList>
    </citation>
    <scope>NUCLEOTIDE SEQUENCE [LARGE SCALE GENOMIC DNA]</scope>
    <source>
        <strain evidence="3">PX69</strain>
    </source>
</reference>
<organism evidence="2 3">
    <name type="scientific">Lacipirellula parvula</name>
    <dbReference type="NCBI Taxonomy" id="2650471"/>
    <lineage>
        <taxon>Bacteria</taxon>
        <taxon>Pseudomonadati</taxon>
        <taxon>Planctomycetota</taxon>
        <taxon>Planctomycetia</taxon>
        <taxon>Pirellulales</taxon>
        <taxon>Lacipirellulaceae</taxon>
        <taxon>Lacipirellula</taxon>
    </lineage>
</organism>
<proteinExistence type="predicted"/>
<gene>
    <name evidence="2" type="ORF">PLANPX_0318</name>
</gene>
<feature type="transmembrane region" description="Helical" evidence="1">
    <location>
        <begin position="6"/>
        <end position="27"/>
    </location>
</feature>
<keyword evidence="3" id="KW-1185">Reference proteome</keyword>
<protein>
    <submittedName>
        <fullName evidence="2">Uncharacterized protein</fullName>
    </submittedName>
</protein>
<evidence type="ECO:0000313" key="2">
    <source>
        <dbReference type="EMBL" id="BBO30706.1"/>
    </source>
</evidence>
<sequence>MEVSWLWFVVPALVMGCYVLPVLILCLSGLKLHLHKEAAAVELFRGLLSSGAIDPQWLRDSGFSPLGAYHLGDATGRSSVVWKRTGERTYLSVVLNGGEFSSLEFFSAFESGGLSTGSRILQVLPVAPGRWVQSFSLNDPREVWKRHLQGLEYLRNASGKEPSVSEVTILDEFQSILDDSFRYITSLRFWYLRTAYWPIVRPCWQHGKTVSEQAARRHDV</sequence>
<dbReference type="AlphaFoldDB" id="A0A5K7X8T3"/>
<dbReference type="KEGG" id="lpav:PLANPX_0318"/>
<dbReference type="EMBL" id="AP021861">
    <property type="protein sequence ID" value="BBO30706.1"/>
    <property type="molecule type" value="Genomic_DNA"/>
</dbReference>
<evidence type="ECO:0000313" key="3">
    <source>
        <dbReference type="Proteomes" id="UP000326837"/>
    </source>
</evidence>
<keyword evidence="1" id="KW-1133">Transmembrane helix</keyword>